<dbReference type="EMBL" id="VBQZ03000008">
    <property type="protein sequence ID" value="MXQ81652.1"/>
    <property type="molecule type" value="Genomic_DNA"/>
</dbReference>
<comment type="caution">
    <text evidence="1">The sequence shown here is derived from an EMBL/GenBank/DDBJ whole genome shotgun (WGS) entry which is preliminary data.</text>
</comment>
<sequence>MLRLDPSFMPTNYKKGGANFDEGKYYLESVHSTVAFTLCCGLNANRKQGKNQELLLLIFISPGCLDDKRVFSE</sequence>
<proteinExistence type="predicted"/>
<organism evidence="1 2">
    <name type="scientific">Bos mutus</name>
    <name type="common">wild yak</name>
    <dbReference type="NCBI Taxonomy" id="72004"/>
    <lineage>
        <taxon>Eukaryota</taxon>
        <taxon>Metazoa</taxon>
        <taxon>Chordata</taxon>
        <taxon>Craniata</taxon>
        <taxon>Vertebrata</taxon>
        <taxon>Euteleostomi</taxon>
        <taxon>Mammalia</taxon>
        <taxon>Eutheria</taxon>
        <taxon>Laurasiatheria</taxon>
        <taxon>Artiodactyla</taxon>
        <taxon>Ruminantia</taxon>
        <taxon>Pecora</taxon>
        <taxon>Bovidae</taxon>
        <taxon>Bovinae</taxon>
        <taxon>Bos</taxon>
    </lineage>
</organism>
<dbReference type="Proteomes" id="UP000322234">
    <property type="component" value="Unassembled WGS sequence"/>
</dbReference>
<keyword evidence="2" id="KW-1185">Reference proteome</keyword>
<protein>
    <submittedName>
        <fullName evidence="1">Uncharacterized protein</fullName>
    </submittedName>
</protein>
<evidence type="ECO:0000313" key="1">
    <source>
        <dbReference type="EMBL" id="MXQ81652.1"/>
    </source>
</evidence>
<dbReference type="AlphaFoldDB" id="A0A6B0QX70"/>
<name>A0A6B0QX70_9CETA</name>
<reference evidence="1" key="1">
    <citation type="submission" date="2019-10" db="EMBL/GenBank/DDBJ databases">
        <title>The sequence and de novo assembly of the wild yak genome.</title>
        <authorList>
            <person name="Liu Y."/>
        </authorList>
    </citation>
    <scope>NUCLEOTIDE SEQUENCE [LARGE SCALE GENOMIC DNA]</scope>
    <source>
        <strain evidence="1">WY2019</strain>
    </source>
</reference>
<gene>
    <name evidence="1" type="ORF">E5288_WYG012004</name>
</gene>
<accession>A0A6B0QX70</accession>
<evidence type="ECO:0000313" key="2">
    <source>
        <dbReference type="Proteomes" id="UP000322234"/>
    </source>
</evidence>